<dbReference type="SUPFAM" id="SSF52540">
    <property type="entry name" value="P-loop containing nucleoside triphosphate hydrolases"/>
    <property type="match status" value="1"/>
</dbReference>
<proteinExistence type="predicted"/>
<gene>
    <name evidence="2" type="ORF">E0H58_04910</name>
</gene>
<name>A0ABY2AFI7_9ACTN</name>
<dbReference type="PROSITE" id="PS51192">
    <property type="entry name" value="HELICASE_ATP_BIND_1"/>
    <property type="match status" value="1"/>
</dbReference>
<sequence length="467" mass="51558">MTTPTSQYLRAEQVALINAFRDAGSGSRLALLAPTGSGKTTAVLALIETLQRSRKNGVRVLYIVNQAMVALQLEKRLSTLNVNASLLSKRLLRERAEVVDGKRVDPGVALVIADNINDRWFRHALRQRQWDLIVVDDVPQLALSFLEDFDLHHKVSVLTVSSLSLEGERALGLEARNYGADWTVVEWGGRGGEVDGGAVDRGLRVHIAPFWRSTFEQRLVERAEQLDELASSLKRLAVWERLSLPAQSSAYALQAVCLRNIENLRLRRNEWAHGRVGPSVAPSPGGIDEIDGQIAFTLSSQLDWILDQIDVLPGDAHLAALRKILVEDLRPDPSNPVAIFTSDVGTSEYLTEALSVDFPGVGDPERQLYSGGEYEDSIVVVSDRLLRGAQIRARRGLSYDMPVDLHAHTVRLGHLNPDDESSVVDYWLMADMREAGRGEISVFASLVSWLGNAFRGGSPAKRSPRLL</sequence>
<feature type="domain" description="Helicase ATP-binding" evidence="1">
    <location>
        <begin position="20"/>
        <end position="175"/>
    </location>
</feature>
<evidence type="ECO:0000313" key="3">
    <source>
        <dbReference type="Proteomes" id="UP000292385"/>
    </source>
</evidence>
<dbReference type="InterPro" id="IPR027417">
    <property type="entry name" value="P-loop_NTPase"/>
</dbReference>
<evidence type="ECO:0000259" key="1">
    <source>
        <dbReference type="PROSITE" id="PS51192"/>
    </source>
</evidence>
<dbReference type="SMART" id="SM00487">
    <property type="entry name" value="DEXDc"/>
    <property type="match status" value="1"/>
</dbReference>
<reference evidence="2 3" key="1">
    <citation type="submission" date="2019-02" db="EMBL/GenBank/DDBJ databases">
        <title>Kribbella capetownensis sp. nov. and Kribbella speibonae sp. nov., isolated from soil.</title>
        <authorList>
            <person name="Curtis S.M."/>
            <person name="Norton I."/>
            <person name="Everest G.J."/>
            <person name="Meyers P.R."/>
        </authorList>
    </citation>
    <scope>NUCLEOTIDE SEQUENCE [LARGE SCALE GENOMIC DNA]</scope>
    <source>
        <strain evidence="2 3">SK5</strain>
    </source>
</reference>
<keyword evidence="3" id="KW-1185">Reference proteome</keyword>
<keyword evidence="2" id="KW-0378">Hydrolase</keyword>
<dbReference type="Gene3D" id="3.40.50.300">
    <property type="entry name" value="P-loop containing nucleotide triphosphate hydrolases"/>
    <property type="match status" value="1"/>
</dbReference>
<keyword evidence="2" id="KW-0067">ATP-binding</keyword>
<dbReference type="InterPro" id="IPR014001">
    <property type="entry name" value="Helicase_ATP-bd"/>
</dbReference>
<dbReference type="Proteomes" id="UP000292385">
    <property type="component" value="Unassembled WGS sequence"/>
</dbReference>
<dbReference type="InterPro" id="IPR003593">
    <property type="entry name" value="AAA+_ATPase"/>
</dbReference>
<dbReference type="RefSeq" id="WP_131460033.1">
    <property type="nucleotide sequence ID" value="NZ_SJJY01000001.1"/>
</dbReference>
<keyword evidence="2" id="KW-0347">Helicase</keyword>
<keyword evidence="2" id="KW-0547">Nucleotide-binding</keyword>
<dbReference type="GO" id="GO:0004386">
    <property type="term" value="F:helicase activity"/>
    <property type="evidence" value="ECO:0007669"/>
    <property type="project" value="UniProtKB-KW"/>
</dbReference>
<dbReference type="Pfam" id="PF00270">
    <property type="entry name" value="DEAD"/>
    <property type="match status" value="1"/>
</dbReference>
<dbReference type="SMART" id="SM00382">
    <property type="entry name" value="AAA"/>
    <property type="match status" value="1"/>
</dbReference>
<comment type="caution">
    <text evidence="2">The sequence shown here is derived from an EMBL/GenBank/DDBJ whole genome shotgun (WGS) entry which is preliminary data.</text>
</comment>
<organism evidence="2 3">
    <name type="scientific">Kribbella speibonae</name>
    <dbReference type="NCBI Taxonomy" id="1572660"/>
    <lineage>
        <taxon>Bacteria</taxon>
        <taxon>Bacillati</taxon>
        <taxon>Actinomycetota</taxon>
        <taxon>Actinomycetes</taxon>
        <taxon>Propionibacteriales</taxon>
        <taxon>Kribbellaceae</taxon>
        <taxon>Kribbella</taxon>
    </lineage>
</organism>
<dbReference type="EMBL" id="SJJY01000001">
    <property type="protein sequence ID" value="TCC27325.1"/>
    <property type="molecule type" value="Genomic_DNA"/>
</dbReference>
<evidence type="ECO:0000313" key="2">
    <source>
        <dbReference type="EMBL" id="TCC27325.1"/>
    </source>
</evidence>
<dbReference type="InterPro" id="IPR011545">
    <property type="entry name" value="DEAD/DEAH_box_helicase_dom"/>
</dbReference>
<protein>
    <submittedName>
        <fullName evidence="2">DEAD/DEAH box helicase</fullName>
    </submittedName>
</protein>
<accession>A0ABY2AFI7</accession>